<dbReference type="RefSeq" id="WP_055732722.1">
    <property type="nucleotide sequence ID" value="NZ_BMDY01000003.1"/>
</dbReference>
<organism evidence="2 3">
    <name type="scientific">Agarivorans gilvus</name>
    <dbReference type="NCBI Taxonomy" id="680279"/>
    <lineage>
        <taxon>Bacteria</taxon>
        <taxon>Pseudomonadati</taxon>
        <taxon>Pseudomonadota</taxon>
        <taxon>Gammaproteobacteria</taxon>
        <taxon>Alteromonadales</taxon>
        <taxon>Alteromonadaceae</taxon>
        <taxon>Agarivorans</taxon>
    </lineage>
</organism>
<dbReference type="PANTHER" id="PTHR34387:SF1">
    <property type="entry name" value="PERIPLASMIC IMMUNOGENIC PROTEIN"/>
    <property type="match status" value="1"/>
</dbReference>
<protein>
    <recommendedName>
        <fullName evidence="4">DUF541 domain-containing protein</fullName>
    </recommendedName>
</protein>
<dbReference type="InterPro" id="IPR052022">
    <property type="entry name" value="26kDa_periplasmic_antigen"/>
</dbReference>
<comment type="caution">
    <text evidence="2">The sequence shown here is derived from an EMBL/GenBank/DDBJ whole genome shotgun (WGS) entry which is preliminary data.</text>
</comment>
<keyword evidence="1" id="KW-0732">Signal</keyword>
<evidence type="ECO:0008006" key="4">
    <source>
        <dbReference type="Google" id="ProtNLM"/>
    </source>
</evidence>
<dbReference type="Gene3D" id="3.30.70.2970">
    <property type="entry name" value="Protein of unknown function (DUF541), domain 2"/>
    <property type="match status" value="1"/>
</dbReference>
<sequence length="229" mass="25175">MNKLVSIVLMSVALSLSPVQAALLHTSGEAKLLALADQVQLDLQASSLAKTAAEAKQRVDKIVKVTEANLSPLLTDSDRFEASQLQIRAEYQYQERERVFVGYLAERSIMVELANLEGLTQILDAAMISGVNEVRQLLYKSSQEEQLKQQVRALAIADSYAKARHLAEGYNSQLGPVVEVNYRNQSAVPRMKMEGALMAVADSGGSSYQAAQLEYHDQVDVSFELVTEN</sequence>
<gene>
    <name evidence="2" type="ORF">GCM10007414_07790</name>
</gene>
<dbReference type="EMBL" id="BMDY01000003">
    <property type="protein sequence ID" value="GGA97259.1"/>
    <property type="molecule type" value="Genomic_DNA"/>
</dbReference>
<evidence type="ECO:0000313" key="3">
    <source>
        <dbReference type="Proteomes" id="UP000651977"/>
    </source>
</evidence>
<dbReference type="PANTHER" id="PTHR34387">
    <property type="entry name" value="SLR1258 PROTEIN"/>
    <property type="match status" value="1"/>
</dbReference>
<feature type="chain" id="PRO_5046768669" description="DUF541 domain-containing protein" evidence="1">
    <location>
        <begin position="22"/>
        <end position="229"/>
    </location>
</feature>
<evidence type="ECO:0000313" key="2">
    <source>
        <dbReference type="EMBL" id="GGA97259.1"/>
    </source>
</evidence>
<name>A0ABQ1HZ54_9ALTE</name>
<dbReference type="Gene3D" id="3.30.110.170">
    <property type="entry name" value="Protein of unknown function (DUF541), domain 1"/>
    <property type="match status" value="1"/>
</dbReference>
<feature type="signal peptide" evidence="1">
    <location>
        <begin position="1"/>
        <end position="21"/>
    </location>
</feature>
<evidence type="ECO:0000256" key="1">
    <source>
        <dbReference type="SAM" id="SignalP"/>
    </source>
</evidence>
<reference evidence="3" key="1">
    <citation type="journal article" date="2019" name="Int. J. Syst. Evol. Microbiol.">
        <title>The Global Catalogue of Microorganisms (GCM) 10K type strain sequencing project: providing services to taxonomists for standard genome sequencing and annotation.</title>
        <authorList>
            <consortium name="The Broad Institute Genomics Platform"/>
            <consortium name="The Broad Institute Genome Sequencing Center for Infectious Disease"/>
            <person name="Wu L."/>
            <person name="Ma J."/>
        </authorList>
    </citation>
    <scope>NUCLEOTIDE SEQUENCE [LARGE SCALE GENOMIC DNA]</scope>
    <source>
        <strain evidence="3">CGMCC 1.10131</strain>
    </source>
</reference>
<dbReference type="Proteomes" id="UP000651977">
    <property type="component" value="Unassembled WGS sequence"/>
</dbReference>
<accession>A0ABQ1HZ54</accession>
<dbReference type="InterPro" id="IPR007497">
    <property type="entry name" value="SIMPL/DUF541"/>
</dbReference>
<proteinExistence type="predicted"/>
<keyword evidence="3" id="KW-1185">Reference proteome</keyword>
<dbReference type="Pfam" id="PF04402">
    <property type="entry name" value="SIMPL"/>
    <property type="match status" value="1"/>
</dbReference>